<sequence length="180" mass="21401">MNATRFCNRNDTNLCDDSNSVALNLMNNANENICPLCICALNPITDRYLRSESQVVAWIFLVFIGFFALLTVCIERMLDKQTYVHWEYIQMYRKEEKRIFDETAAEYARNLAEKQAESFFSKTVHSKKDWDSLSIFVDHKNQRFFQNRLNNKQQFVENEAFTALQHWINEQVVKHFKCSF</sequence>
<keyword evidence="10" id="KW-1185">Reference proteome</keyword>
<evidence type="ECO:0000256" key="2">
    <source>
        <dbReference type="ARBA" id="ARBA00008497"/>
    </source>
</evidence>
<evidence type="ECO:0000256" key="6">
    <source>
        <dbReference type="ARBA" id="ARBA00023065"/>
    </source>
</evidence>
<dbReference type="WBParaSite" id="PSU_v2.g4724.t1">
    <property type="protein sequence ID" value="PSU_v2.g4724.t1"/>
    <property type="gene ID" value="PSU_v2.g4724"/>
</dbReference>
<accession>A0A914YVX7</accession>
<evidence type="ECO:0000256" key="9">
    <source>
        <dbReference type="SAM" id="Phobius"/>
    </source>
</evidence>
<feature type="transmembrane region" description="Helical" evidence="9">
    <location>
        <begin position="55"/>
        <end position="74"/>
    </location>
</feature>
<name>A0A914YVX7_9BILA</name>
<comment type="similarity">
    <text evidence="2">Belongs to the CALHM family.</text>
</comment>
<dbReference type="Proteomes" id="UP000887577">
    <property type="component" value="Unplaced"/>
</dbReference>
<evidence type="ECO:0000313" key="11">
    <source>
        <dbReference type="WBParaSite" id="PSU_v2.g4724.t1"/>
    </source>
</evidence>
<evidence type="ECO:0000256" key="8">
    <source>
        <dbReference type="ARBA" id="ARBA00023303"/>
    </source>
</evidence>
<keyword evidence="7 9" id="KW-0472">Membrane</keyword>
<dbReference type="PANTHER" id="PTHR32261:SF1">
    <property type="entry name" value="CALCIUM HOMEOSTASIS MODULATOR PROTEIN"/>
    <property type="match status" value="1"/>
</dbReference>
<evidence type="ECO:0000256" key="3">
    <source>
        <dbReference type="ARBA" id="ARBA00022448"/>
    </source>
</evidence>
<protein>
    <submittedName>
        <fullName evidence="11">Uncharacterized protein</fullName>
    </submittedName>
</protein>
<proteinExistence type="inferred from homology"/>
<keyword evidence="6" id="KW-0406">Ion transport</keyword>
<keyword evidence="3" id="KW-0813">Transport</keyword>
<evidence type="ECO:0000256" key="5">
    <source>
        <dbReference type="ARBA" id="ARBA00022989"/>
    </source>
</evidence>
<organism evidence="10 11">
    <name type="scientific">Panagrolaimus superbus</name>
    <dbReference type="NCBI Taxonomy" id="310955"/>
    <lineage>
        <taxon>Eukaryota</taxon>
        <taxon>Metazoa</taxon>
        <taxon>Ecdysozoa</taxon>
        <taxon>Nematoda</taxon>
        <taxon>Chromadorea</taxon>
        <taxon>Rhabditida</taxon>
        <taxon>Tylenchina</taxon>
        <taxon>Panagrolaimomorpha</taxon>
        <taxon>Panagrolaimoidea</taxon>
        <taxon>Panagrolaimidae</taxon>
        <taxon>Panagrolaimus</taxon>
    </lineage>
</organism>
<dbReference type="GO" id="GO:0005886">
    <property type="term" value="C:plasma membrane"/>
    <property type="evidence" value="ECO:0007669"/>
    <property type="project" value="TreeGrafter"/>
</dbReference>
<evidence type="ECO:0000256" key="4">
    <source>
        <dbReference type="ARBA" id="ARBA00022692"/>
    </source>
</evidence>
<evidence type="ECO:0000256" key="1">
    <source>
        <dbReference type="ARBA" id="ARBA00004141"/>
    </source>
</evidence>
<dbReference type="PANTHER" id="PTHR32261">
    <property type="entry name" value="CALCIUM HOMEOSTASIS MODULATOR PROTEIN"/>
    <property type="match status" value="1"/>
</dbReference>
<keyword evidence="5 9" id="KW-1133">Transmembrane helix</keyword>
<dbReference type="GO" id="GO:1904669">
    <property type="term" value="P:ATP export"/>
    <property type="evidence" value="ECO:0007669"/>
    <property type="project" value="UniProtKB-ARBA"/>
</dbReference>
<dbReference type="InterPro" id="IPR029569">
    <property type="entry name" value="CALHM"/>
</dbReference>
<reference evidence="11" key="1">
    <citation type="submission" date="2022-11" db="UniProtKB">
        <authorList>
            <consortium name="WormBaseParasite"/>
        </authorList>
    </citation>
    <scope>IDENTIFICATION</scope>
</reference>
<evidence type="ECO:0000313" key="10">
    <source>
        <dbReference type="Proteomes" id="UP000887577"/>
    </source>
</evidence>
<dbReference type="AlphaFoldDB" id="A0A914YVX7"/>
<keyword evidence="8" id="KW-0407">Ion channel</keyword>
<comment type="subcellular location">
    <subcellularLocation>
        <location evidence="1">Membrane</location>
        <topology evidence="1">Multi-pass membrane protein</topology>
    </subcellularLocation>
</comment>
<dbReference type="Pfam" id="PF14798">
    <property type="entry name" value="Ca_hom_mod"/>
    <property type="match status" value="1"/>
</dbReference>
<keyword evidence="4 9" id="KW-0812">Transmembrane</keyword>
<evidence type="ECO:0000256" key="7">
    <source>
        <dbReference type="ARBA" id="ARBA00023136"/>
    </source>
</evidence>
<dbReference type="GO" id="GO:0005261">
    <property type="term" value="F:monoatomic cation channel activity"/>
    <property type="evidence" value="ECO:0007669"/>
    <property type="project" value="TreeGrafter"/>
</dbReference>